<organism evidence="1 2">
    <name type="scientific">Caerostris darwini</name>
    <dbReference type="NCBI Taxonomy" id="1538125"/>
    <lineage>
        <taxon>Eukaryota</taxon>
        <taxon>Metazoa</taxon>
        <taxon>Ecdysozoa</taxon>
        <taxon>Arthropoda</taxon>
        <taxon>Chelicerata</taxon>
        <taxon>Arachnida</taxon>
        <taxon>Araneae</taxon>
        <taxon>Araneomorphae</taxon>
        <taxon>Entelegynae</taxon>
        <taxon>Araneoidea</taxon>
        <taxon>Araneidae</taxon>
        <taxon>Caerostris</taxon>
    </lineage>
</organism>
<evidence type="ECO:0000313" key="2">
    <source>
        <dbReference type="Proteomes" id="UP001054837"/>
    </source>
</evidence>
<comment type="caution">
    <text evidence="1">The sequence shown here is derived from an EMBL/GenBank/DDBJ whole genome shotgun (WGS) entry which is preliminary data.</text>
</comment>
<accession>A0AAV4VX27</accession>
<protein>
    <submittedName>
        <fullName evidence="1">Uncharacterized protein</fullName>
    </submittedName>
</protein>
<dbReference type="EMBL" id="BPLQ01013804">
    <property type="protein sequence ID" value="GIY74912.1"/>
    <property type="molecule type" value="Genomic_DNA"/>
</dbReference>
<proteinExistence type="predicted"/>
<sequence>MSIKNGTGGKATEAATKWRWLYRQLFQVEASKAIYEQRRIQKIIRLISGVYSPVHTAGALLTKEMGTAACGPLNLWARNLERIFLATIFIRGGELHLDVYMRLYV</sequence>
<reference evidence="1 2" key="1">
    <citation type="submission" date="2021-06" db="EMBL/GenBank/DDBJ databases">
        <title>Caerostris darwini draft genome.</title>
        <authorList>
            <person name="Kono N."/>
            <person name="Arakawa K."/>
        </authorList>
    </citation>
    <scope>NUCLEOTIDE SEQUENCE [LARGE SCALE GENOMIC DNA]</scope>
</reference>
<dbReference type="AlphaFoldDB" id="A0AAV4VX27"/>
<name>A0AAV4VX27_9ARAC</name>
<evidence type="ECO:0000313" key="1">
    <source>
        <dbReference type="EMBL" id="GIY74912.1"/>
    </source>
</evidence>
<keyword evidence="2" id="KW-1185">Reference proteome</keyword>
<gene>
    <name evidence="1" type="ORF">CDAR_309691</name>
</gene>
<dbReference type="Proteomes" id="UP001054837">
    <property type="component" value="Unassembled WGS sequence"/>
</dbReference>